<name>A0A1M3SYU2_ASPLC</name>
<proteinExistence type="predicted"/>
<gene>
    <name evidence="1" type="ORF">ASPFODRAFT_714064</name>
</gene>
<accession>A0A1M3SYU2</accession>
<evidence type="ECO:0000313" key="2">
    <source>
        <dbReference type="Proteomes" id="UP000184063"/>
    </source>
</evidence>
<dbReference type="EMBL" id="KV878280">
    <property type="protein sequence ID" value="OJZ79648.1"/>
    <property type="molecule type" value="Genomic_DNA"/>
</dbReference>
<protein>
    <submittedName>
        <fullName evidence="1">Uncharacterized protein</fullName>
    </submittedName>
</protein>
<dbReference type="VEuPathDB" id="FungiDB:ASPFODRAFT_714064"/>
<dbReference type="AlphaFoldDB" id="A0A1M3SYU2"/>
<organism evidence="1 2">
    <name type="scientific">Aspergillus luchuensis (strain CBS 106.47)</name>
    <dbReference type="NCBI Taxonomy" id="1137211"/>
    <lineage>
        <taxon>Eukaryota</taxon>
        <taxon>Fungi</taxon>
        <taxon>Dikarya</taxon>
        <taxon>Ascomycota</taxon>
        <taxon>Pezizomycotina</taxon>
        <taxon>Eurotiomycetes</taxon>
        <taxon>Eurotiomycetidae</taxon>
        <taxon>Eurotiales</taxon>
        <taxon>Aspergillaceae</taxon>
        <taxon>Aspergillus</taxon>
        <taxon>Aspergillus subgen. Circumdati</taxon>
    </lineage>
</organism>
<dbReference type="Proteomes" id="UP000184063">
    <property type="component" value="Unassembled WGS sequence"/>
</dbReference>
<reference evidence="2" key="1">
    <citation type="journal article" date="2017" name="Genome Biol.">
        <title>Comparative genomics reveals high biological diversity and specific adaptations in the industrially and medically important fungal genus Aspergillus.</title>
        <authorList>
            <person name="de Vries R.P."/>
            <person name="Riley R."/>
            <person name="Wiebenga A."/>
            <person name="Aguilar-Osorio G."/>
            <person name="Amillis S."/>
            <person name="Uchima C.A."/>
            <person name="Anderluh G."/>
            <person name="Asadollahi M."/>
            <person name="Askin M."/>
            <person name="Barry K."/>
            <person name="Battaglia E."/>
            <person name="Bayram O."/>
            <person name="Benocci T."/>
            <person name="Braus-Stromeyer S.A."/>
            <person name="Caldana C."/>
            <person name="Canovas D."/>
            <person name="Cerqueira G.C."/>
            <person name="Chen F."/>
            <person name="Chen W."/>
            <person name="Choi C."/>
            <person name="Clum A."/>
            <person name="Dos Santos R.A."/>
            <person name="Damasio A.R."/>
            <person name="Diallinas G."/>
            <person name="Emri T."/>
            <person name="Fekete E."/>
            <person name="Flipphi M."/>
            <person name="Freyberg S."/>
            <person name="Gallo A."/>
            <person name="Gournas C."/>
            <person name="Habgood R."/>
            <person name="Hainaut M."/>
            <person name="Harispe M.L."/>
            <person name="Henrissat B."/>
            <person name="Hilden K.S."/>
            <person name="Hope R."/>
            <person name="Hossain A."/>
            <person name="Karabika E."/>
            <person name="Karaffa L."/>
            <person name="Karanyi Z."/>
            <person name="Krasevec N."/>
            <person name="Kuo A."/>
            <person name="Kusch H."/>
            <person name="LaButti K."/>
            <person name="Lagendijk E.L."/>
            <person name="Lapidus A."/>
            <person name="Levasseur A."/>
            <person name="Lindquist E."/>
            <person name="Lipzen A."/>
            <person name="Logrieco A.F."/>
            <person name="MacCabe A."/>
            <person name="Maekelae M.R."/>
            <person name="Malavazi I."/>
            <person name="Melin P."/>
            <person name="Meyer V."/>
            <person name="Mielnichuk N."/>
            <person name="Miskei M."/>
            <person name="Molnar A.P."/>
            <person name="Mule G."/>
            <person name="Ngan C.Y."/>
            <person name="Orejas M."/>
            <person name="Orosz E."/>
            <person name="Ouedraogo J.P."/>
            <person name="Overkamp K.M."/>
            <person name="Park H.-S."/>
            <person name="Perrone G."/>
            <person name="Piumi F."/>
            <person name="Punt P.J."/>
            <person name="Ram A.F."/>
            <person name="Ramon A."/>
            <person name="Rauscher S."/>
            <person name="Record E."/>
            <person name="Riano-Pachon D.M."/>
            <person name="Robert V."/>
            <person name="Roehrig J."/>
            <person name="Ruller R."/>
            <person name="Salamov A."/>
            <person name="Salih N.S."/>
            <person name="Samson R.A."/>
            <person name="Sandor E."/>
            <person name="Sanguinetti M."/>
            <person name="Schuetze T."/>
            <person name="Sepcic K."/>
            <person name="Shelest E."/>
            <person name="Sherlock G."/>
            <person name="Sophianopoulou V."/>
            <person name="Squina F.M."/>
            <person name="Sun H."/>
            <person name="Susca A."/>
            <person name="Todd R.B."/>
            <person name="Tsang A."/>
            <person name="Unkles S.E."/>
            <person name="van de Wiele N."/>
            <person name="van Rossen-Uffink D."/>
            <person name="Oliveira J.V."/>
            <person name="Vesth T.C."/>
            <person name="Visser J."/>
            <person name="Yu J.-H."/>
            <person name="Zhou M."/>
            <person name="Andersen M.R."/>
            <person name="Archer D.B."/>
            <person name="Baker S.E."/>
            <person name="Benoit I."/>
            <person name="Brakhage A.A."/>
            <person name="Braus G.H."/>
            <person name="Fischer R."/>
            <person name="Frisvad J.C."/>
            <person name="Goldman G.H."/>
            <person name="Houbraken J."/>
            <person name="Oakley B."/>
            <person name="Pocsi I."/>
            <person name="Scazzocchio C."/>
            <person name="Seiboth B."/>
            <person name="vanKuyk P.A."/>
            <person name="Wortman J."/>
            <person name="Dyer P.S."/>
            <person name="Grigoriev I.V."/>
        </authorList>
    </citation>
    <scope>NUCLEOTIDE SEQUENCE [LARGE SCALE GENOMIC DNA]</scope>
    <source>
        <strain evidence="2">CBS 106.47</strain>
    </source>
</reference>
<evidence type="ECO:0000313" key="1">
    <source>
        <dbReference type="EMBL" id="OJZ79648.1"/>
    </source>
</evidence>
<sequence length="109" mass="12231">MTFRIALWMDKARTKRVISPSLVRTLGHLYALGRPELVVIGNKGYRWATYWLVTCAQNGRSPLSRACPLQIREVAAVFYLGEYCLIEDQAVMLVAMGFPDSALSESPHS</sequence>